<sequence>MRRYKGRIILVVIAVIVLVGLLLPERRWMPVDGATSADWHPQTFWYEPWGTSGTHKGIDIFGETGTAVEAATGGWVVYSGTLSKGGQVVAVLGPKWRFHYYAHLDTRAVRTGEWVAAGHRLGRLGASGNAAGKPPHLHYAIVSLVPLPWLATTESQGWKRAFFLDPGRWLTDSGA</sequence>
<dbReference type="InterPro" id="IPR050570">
    <property type="entry name" value="Cell_wall_metabolism_enzyme"/>
</dbReference>
<reference evidence="2" key="2">
    <citation type="submission" date="2020-09" db="EMBL/GenBank/DDBJ databases">
        <authorList>
            <person name="Sun Q."/>
            <person name="Kim S."/>
        </authorList>
    </citation>
    <scope>NUCLEOTIDE SEQUENCE</scope>
    <source>
        <strain evidence="2">KCTC 22169</strain>
    </source>
</reference>
<dbReference type="Proteomes" id="UP000626148">
    <property type="component" value="Unassembled WGS sequence"/>
</dbReference>
<dbReference type="RefSeq" id="WP_189607647.1">
    <property type="nucleotide sequence ID" value="NZ_BMXR01000003.1"/>
</dbReference>
<name>A0A918N873_9GAMM</name>
<dbReference type="AlphaFoldDB" id="A0A918N873"/>
<evidence type="ECO:0000313" key="3">
    <source>
        <dbReference type="Proteomes" id="UP000626148"/>
    </source>
</evidence>
<dbReference type="PANTHER" id="PTHR21666:SF268">
    <property type="entry name" value="PEPTIDASE M23 DOMAIN-CONTAINING PROTEIN"/>
    <property type="match status" value="1"/>
</dbReference>
<comment type="caution">
    <text evidence="2">The sequence shown here is derived from an EMBL/GenBank/DDBJ whole genome shotgun (WGS) entry which is preliminary data.</text>
</comment>
<protein>
    <recommendedName>
        <fullName evidence="1">M23ase beta-sheet core domain-containing protein</fullName>
    </recommendedName>
</protein>
<accession>A0A918N873</accession>
<keyword evidence="3" id="KW-1185">Reference proteome</keyword>
<reference evidence="2" key="1">
    <citation type="journal article" date="2014" name="Int. J. Syst. Evol. Microbiol.">
        <title>Complete genome sequence of Corynebacterium casei LMG S-19264T (=DSM 44701T), isolated from a smear-ripened cheese.</title>
        <authorList>
            <consortium name="US DOE Joint Genome Institute (JGI-PGF)"/>
            <person name="Walter F."/>
            <person name="Albersmeier A."/>
            <person name="Kalinowski J."/>
            <person name="Ruckert C."/>
        </authorList>
    </citation>
    <scope>NUCLEOTIDE SEQUENCE</scope>
    <source>
        <strain evidence="2">KCTC 22169</strain>
    </source>
</reference>
<feature type="domain" description="M23ase beta-sheet core" evidence="1">
    <location>
        <begin position="54"/>
        <end position="141"/>
    </location>
</feature>
<dbReference type="InterPro" id="IPR016047">
    <property type="entry name" value="M23ase_b-sheet_dom"/>
</dbReference>
<evidence type="ECO:0000259" key="1">
    <source>
        <dbReference type="Pfam" id="PF01551"/>
    </source>
</evidence>
<dbReference type="SUPFAM" id="SSF51261">
    <property type="entry name" value="Duplicated hybrid motif"/>
    <property type="match status" value="1"/>
</dbReference>
<dbReference type="EMBL" id="BMXR01000003">
    <property type="protein sequence ID" value="GGX47095.1"/>
    <property type="molecule type" value="Genomic_DNA"/>
</dbReference>
<dbReference type="Gene3D" id="2.70.70.10">
    <property type="entry name" value="Glucose Permease (Domain IIA)"/>
    <property type="match status" value="1"/>
</dbReference>
<dbReference type="GO" id="GO:0004222">
    <property type="term" value="F:metalloendopeptidase activity"/>
    <property type="evidence" value="ECO:0007669"/>
    <property type="project" value="TreeGrafter"/>
</dbReference>
<dbReference type="CDD" id="cd12797">
    <property type="entry name" value="M23_peptidase"/>
    <property type="match status" value="1"/>
</dbReference>
<dbReference type="PANTHER" id="PTHR21666">
    <property type="entry name" value="PEPTIDASE-RELATED"/>
    <property type="match status" value="1"/>
</dbReference>
<dbReference type="InterPro" id="IPR011055">
    <property type="entry name" value="Dup_hybrid_motif"/>
</dbReference>
<dbReference type="Pfam" id="PF01551">
    <property type="entry name" value="Peptidase_M23"/>
    <property type="match status" value="1"/>
</dbReference>
<organism evidence="2 3">
    <name type="scientific">Saccharospirillum salsuginis</name>
    <dbReference type="NCBI Taxonomy" id="418750"/>
    <lineage>
        <taxon>Bacteria</taxon>
        <taxon>Pseudomonadati</taxon>
        <taxon>Pseudomonadota</taxon>
        <taxon>Gammaproteobacteria</taxon>
        <taxon>Oceanospirillales</taxon>
        <taxon>Saccharospirillaceae</taxon>
        <taxon>Saccharospirillum</taxon>
    </lineage>
</organism>
<proteinExistence type="predicted"/>
<evidence type="ECO:0000313" key="2">
    <source>
        <dbReference type="EMBL" id="GGX47095.1"/>
    </source>
</evidence>
<gene>
    <name evidence="2" type="ORF">GCM10007392_12370</name>
</gene>